<comment type="caution">
    <text evidence="1">The sequence shown here is derived from an EMBL/GenBank/DDBJ whole genome shotgun (WGS) entry which is preliminary data.</text>
</comment>
<evidence type="ECO:0000313" key="1">
    <source>
        <dbReference type="EMBL" id="GIY96963.1"/>
    </source>
</evidence>
<proteinExistence type="predicted"/>
<gene>
    <name evidence="1" type="ORF">CEXT_348691</name>
</gene>
<dbReference type="AlphaFoldDB" id="A0AAV4XT94"/>
<organism evidence="1 2">
    <name type="scientific">Caerostris extrusa</name>
    <name type="common">Bark spider</name>
    <name type="synonym">Caerostris bankana</name>
    <dbReference type="NCBI Taxonomy" id="172846"/>
    <lineage>
        <taxon>Eukaryota</taxon>
        <taxon>Metazoa</taxon>
        <taxon>Ecdysozoa</taxon>
        <taxon>Arthropoda</taxon>
        <taxon>Chelicerata</taxon>
        <taxon>Arachnida</taxon>
        <taxon>Araneae</taxon>
        <taxon>Araneomorphae</taxon>
        <taxon>Entelegynae</taxon>
        <taxon>Araneoidea</taxon>
        <taxon>Araneidae</taxon>
        <taxon>Caerostris</taxon>
    </lineage>
</organism>
<evidence type="ECO:0000313" key="2">
    <source>
        <dbReference type="Proteomes" id="UP001054945"/>
    </source>
</evidence>
<dbReference type="EMBL" id="BPLR01018108">
    <property type="protein sequence ID" value="GIY96963.1"/>
    <property type="molecule type" value="Genomic_DNA"/>
</dbReference>
<dbReference type="Proteomes" id="UP001054945">
    <property type="component" value="Unassembled WGS sequence"/>
</dbReference>
<sequence length="116" mass="13164">MKAGTNKKQKDSEHRACHINDPLVSLFRRLRMRRPPSLQGGLFMLLSSAPFDDVRALNDQSSRVTSASRIAVVQLKTAFSRAEKTSLLNEVHLNMCRGSKRLLLDTHMDPHQKKLL</sequence>
<accession>A0AAV4XT94</accession>
<name>A0AAV4XT94_CAEEX</name>
<keyword evidence="2" id="KW-1185">Reference proteome</keyword>
<reference evidence="1 2" key="1">
    <citation type="submission" date="2021-06" db="EMBL/GenBank/DDBJ databases">
        <title>Caerostris extrusa draft genome.</title>
        <authorList>
            <person name="Kono N."/>
            <person name="Arakawa K."/>
        </authorList>
    </citation>
    <scope>NUCLEOTIDE SEQUENCE [LARGE SCALE GENOMIC DNA]</scope>
</reference>
<protein>
    <submittedName>
        <fullName evidence="1">Uncharacterized protein</fullName>
    </submittedName>
</protein>